<organism evidence="2 3">
    <name type="scientific">Litorivicinus lipolyticus</name>
    <dbReference type="NCBI Taxonomy" id="418701"/>
    <lineage>
        <taxon>Bacteria</taxon>
        <taxon>Pseudomonadati</taxon>
        <taxon>Pseudomonadota</taxon>
        <taxon>Gammaproteobacteria</taxon>
        <taxon>Oceanospirillales</taxon>
        <taxon>Litorivicinaceae</taxon>
        <taxon>Litorivicinus</taxon>
    </lineage>
</organism>
<dbReference type="PROSITE" id="PS51257">
    <property type="entry name" value="PROKAR_LIPOPROTEIN"/>
    <property type="match status" value="1"/>
</dbReference>
<dbReference type="AlphaFoldDB" id="A0A5Q2Q9L1"/>
<dbReference type="RefSeq" id="WP_153714461.1">
    <property type="nucleotide sequence ID" value="NZ_CP045871.1"/>
</dbReference>
<accession>A0A5Q2Q9L1</accession>
<proteinExistence type="predicted"/>
<protein>
    <submittedName>
        <fullName evidence="2">BON domain-containing protein</fullName>
    </submittedName>
</protein>
<dbReference type="InterPro" id="IPR007055">
    <property type="entry name" value="BON_dom"/>
</dbReference>
<gene>
    <name evidence="2" type="ORF">GH975_10405</name>
</gene>
<dbReference type="PANTHER" id="PTHR34606:SF15">
    <property type="entry name" value="BON DOMAIN-CONTAINING PROTEIN"/>
    <property type="match status" value="1"/>
</dbReference>
<dbReference type="Pfam" id="PF04972">
    <property type="entry name" value="BON"/>
    <property type="match status" value="2"/>
</dbReference>
<dbReference type="PANTHER" id="PTHR34606">
    <property type="entry name" value="BON DOMAIN-CONTAINING PROTEIN"/>
    <property type="match status" value="1"/>
</dbReference>
<keyword evidence="3" id="KW-1185">Reference proteome</keyword>
<dbReference type="InterPro" id="IPR051686">
    <property type="entry name" value="Lipoprotein_DolP"/>
</dbReference>
<evidence type="ECO:0000313" key="3">
    <source>
        <dbReference type="Proteomes" id="UP000388235"/>
    </source>
</evidence>
<sequence length="191" mass="20094">MKKLVSVTLISAAVMLSGCTTVVSSIVDEPIQPNIGSRTFGGYVSDQLIEEITSVNLNKTSETLKQSHIVATTFNGTTLLTGQVPDQTTQQAAQAVAAQVRGVKKVENALTVAGATSFGVRANDAYLTAAINTALAKDLGFTLARRTKVTTEDGTVYLLGFLTENEIAQVTASAQSVGGVERIVALFERID</sequence>
<dbReference type="Gene3D" id="3.30.1340.30">
    <property type="match status" value="1"/>
</dbReference>
<dbReference type="OrthoDB" id="9783990at2"/>
<evidence type="ECO:0000259" key="1">
    <source>
        <dbReference type="PROSITE" id="PS50914"/>
    </source>
</evidence>
<reference evidence="2 3" key="1">
    <citation type="submission" date="2019-11" db="EMBL/GenBank/DDBJ databases">
        <authorList>
            <person name="Khan S.A."/>
            <person name="Jeon C.O."/>
            <person name="Chun B.H."/>
        </authorList>
    </citation>
    <scope>NUCLEOTIDE SEQUENCE [LARGE SCALE GENOMIC DNA]</scope>
    <source>
        <strain evidence="2 3">IMCC 1097</strain>
    </source>
</reference>
<dbReference type="EMBL" id="CP045871">
    <property type="protein sequence ID" value="QGG80958.1"/>
    <property type="molecule type" value="Genomic_DNA"/>
</dbReference>
<feature type="domain" description="BON" evidence="1">
    <location>
        <begin position="123"/>
        <end position="191"/>
    </location>
</feature>
<dbReference type="PROSITE" id="PS50914">
    <property type="entry name" value="BON"/>
    <property type="match status" value="2"/>
</dbReference>
<dbReference type="KEGG" id="llp:GH975_10405"/>
<dbReference type="Proteomes" id="UP000388235">
    <property type="component" value="Chromosome"/>
</dbReference>
<evidence type="ECO:0000313" key="2">
    <source>
        <dbReference type="EMBL" id="QGG80958.1"/>
    </source>
</evidence>
<feature type="domain" description="BON" evidence="1">
    <location>
        <begin position="45"/>
        <end position="114"/>
    </location>
</feature>
<name>A0A5Q2Q9L1_9GAMM</name>